<sequence length="417" mass="43518">MIPMSDLTRAFLRIGLLSFGGPAAQIVVMHDTLVKDRQWLTEAEFLRALSFCMMLPGPEAMQLCTYAGWRLRGTLGGVVAGLLFVLPGAVVVGALTAIYIAFGALPDVQAAFLGIKAAVLVIVALALRRLAAKTLKGAAAYLLAFGAFAALFVFQVPFPVILGVAAGVGAIWCSPSDVSAPASPAIPWQGTVVRIVTWGAVWLLPLGAVALAFPQTVLPEIAVFFSWLAVITFGGAYAVLAYMAQVAVEGQGWLSAAQMVDGLGLAETTPGPLILVTLFVGIMAGAYTWGMGLAAGLVTLWATFAPCFLWIFAGAPYIERLAHAPRLQGALAGVSAAVVGVIANLSLWFALNVVFAGGERLQWGLVRVWVPDWAAFVPLALVLAGFAAVLMMWRGWGLARALPACAAAGWALGAIIG</sequence>
<gene>
    <name evidence="8" type="primary">srpC</name>
    <name evidence="8" type="ORF">THS5294_01611</name>
</gene>
<dbReference type="PANTHER" id="PTHR33567:SF3">
    <property type="entry name" value="CHROMATE ION TRANSPORTER (EUROFUNG)"/>
    <property type="match status" value="1"/>
</dbReference>
<keyword evidence="3" id="KW-1003">Cell membrane</keyword>
<accession>A0A0N7LTC6</accession>
<proteinExistence type="inferred from homology"/>
<feature type="transmembrane region" description="Helical" evidence="7">
    <location>
        <begin position="221"/>
        <end position="244"/>
    </location>
</feature>
<keyword evidence="6 7" id="KW-0472">Membrane</keyword>
<comment type="subcellular location">
    <subcellularLocation>
        <location evidence="1">Cell membrane</location>
        <topology evidence="1">Multi-pass membrane protein</topology>
    </subcellularLocation>
</comment>
<name>A0A0N7LTC6_9RHOB</name>
<feature type="transmembrane region" description="Helical" evidence="7">
    <location>
        <begin position="108"/>
        <end position="127"/>
    </location>
</feature>
<dbReference type="InterPro" id="IPR003370">
    <property type="entry name" value="Chromate_transpt"/>
</dbReference>
<evidence type="ECO:0000256" key="6">
    <source>
        <dbReference type="ARBA" id="ARBA00023136"/>
    </source>
</evidence>
<feature type="transmembrane region" description="Helical" evidence="7">
    <location>
        <begin position="273"/>
        <end position="292"/>
    </location>
</feature>
<dbReference type="Proteomes" id="UP000051298">
    <property type="component" value="Unassembled WGS sequence"/>
</dbReference>
<dbReference type="STRING" id="266809.PM03_05880"/>
<comment type="similarity">
    <text evidence="2">Belongs to the chromate ion transporter (CHR) (TC 2.A.51) family.</text>
</comment>
<dbReference type="GO" id="GO:0005886">
    <property type="term" value="C:plasma membrane"/>
    <property type="evidence" value="ECO:0007669"/>
    <property type="project" value="UniProtKB-SubCell"/>
</dbReference>
<feature type="transmembrane region" description="Helical" evidence="7">
    <location>
        <begin position="192"/>
        <end position="214"/>
    </location>
</feature>
<evidence type="ECO:0000256" key="5">
    <source>
        <dbReference type="ARBA" id="ARBA00022989"/>
    </source>
</evidence>
<dbReference type="NCBIfam" id="TIGR00937">
    <property type="entry name" value="2A51"/>
    <property type="match status" value="1"/>
</dbReference>
<evidence type="ECO:0000256" key="2">
    <source>
        <dbReference type="ARBA" id="ARBA00005262"/>
    </source>
</evidence>
<feature type="transmembrane region" description="Helical" evidence="7">
    <location>
        <begin position="81"/>
        <end position="102"/>
    </location>
</feature>
<dbReference type="RefSeq" id="WP_058123330.1">
    <property type="nucleotide sequence ID" value="NZ_CYRX01000025.1"/>
</dbReference>
<evidence type="ECO:0000313" key="8">
    <source>
        <dbReference type="EMBL" id="CUH60322.1"/>
    </source>
</evidence>
<dbReference type="PIRSF" id="PIRSF004810">
    <property type="entry name" value="ChrA"/>
    <property type="match status" value="1"/>
</dbReference>
<dbReference type="AlphaFoldDB" id="A0A0N7LTC6"/>
<evidence type="ECO:0000256" key="3">
    <source>
        <dbReference type="ARBA" id="ARBA00022475"/>
    </source>
</evidence>
<dbReference type="PANTHER" id="PTHR33567">
    <property type="entry name" value="CHROMATE ION TRANSPORTER (EUROFUNG)"/>
    <property type="match status" value="1"/>
</dbReference>
<dbReference type="Pfam" id="PF02417">
    <property type="entry name" value="Chromate_transp"/>
    <property type="match status" value="2"/>
</dbReference>
<protein>
    <submittedName>
        <fullName evidence="8">Putative chromate transport protein</fullName>
    </submittedName>
</protein>
<keyword evidence="5 7" id="KW-1133">Transmembrane helix</keyword>
<dbReference type="eggNOG" id="COG2059">
    <property type="taxonomic scope" value="Bacteria"/>
</dbReference>
<evidence type="ECO:0000256" key="1">
    <source>
        <dbReference type="ARBA" id="ARBA00004651"/>
    </source>
</evidence>
<evidence type="ECO:0000313" key="9">
    <source>
        <dbReference type="Proteomes" id="UP000051298"/>
    </source>
</evidence>
<reference evidence="8 9" key="1">
    <citation type="submission" date="2015-09" db="EMBL/GenBank/DDBJ databases">
        <authorList>
            <consortium name="Swine Surveillance"/>
        </authorList>
    </citation>
    <scope>NUCLEOTIDE SEQUENCE [LARGE SCALE GENOMIC DNA]</scope>
    <source>
        <strain evidence="8 9">CECT 5294</strain>
    </source>
</reference>
<feature type="transmembrane region" description="Helical" evidence="7">
    <location>
        <begin position="139"/>
        <end position="172"/>
    </location>
</feature>
<evidence type="ECO:0000256" key="7">
    <source>
        <dbReference type="SAM" id="Phobius"/>
    </source>
</evidence>
<feature type="transmembrane region" description="Helical" evidence="7">
    <location>
        <begin position="373"/>
        <end position="393"/>
    </location>
</feature>
<organism evidence="8 9">
    <name type="scientific">Thalassobacter stenotrophicus</name>
    <dbReference type="NCBI Taxonomy" id="266809"/>
    <lineage>
        <taxon>Bacteria</taxon>
        <taxon>Pseudomonadati</taxon>
        <taxon>Pseudomonadota</taxon>
        <taxon>Alphaproteobacteria</taxon>
        <taxon>Rhodobacterales</taxon>
        <taxon>Roseobacteraceae</taxon>
        <taxon>Thalassobacter</taxon>
    </lineage>
</organism>
<feature type="transmembrane region" description="Helical" evidence="7">
    <location>
        <begin position="330"/>
        <end position="353"/>
    </location>
</feature>
<keyword evidence="4 7" id="KW-0812">Transmembrane</keyword>
<evidence type="ECO:0000256" key="4">
    <source>
        <dbReference type="ARBA" id="ARBA00022692"/>
    </source>
</evidence>
<feature type="transmembrane region" description="Helical" evidence="7">
    <location>
        <begin position="298"/>
        <end position="318"/>
    </location>
</feature>
<dbReference type="GO" id="GO:0015109">
    <property type="term" value="F:chromate transmembrane transporter activity"/>
    <property type="evidence" value="ECO:0007669"/>
    <property type="project" value="InterPro"/>
</dbReference>
<dbReference type="EMBL" id="CYRX01000025">
    <property type="protein sequence ID" value="CUH60322.1"/>
    <property type="molecule type" value="Genomic_DNA"/>
</dbReference>
<dbReference type="InterPro" id="IPR014047">
    <property type="entry name" value="Chr_Tranpt_l_chain"/>
</dbReference>